<dbReference type="Gene3D" id="2.30.42.10">
    <property type="match status" value="1"/>
</dbReference>
<dbReference type="AlphaFoldDB" id="A0AAD7UKY8"/>
<organism evidence="5 6">
    <name type="scientific">Chrysophaeum taylorii</name>
    <dbReference type="NCBI Taxonomy" id="2483200"/>
    <lineage>
        <taxon>Eukaryota</taxon>
        <taxon>Sar</taxon>
        <taxon>Stramenopiles</taxon>
        <taxon>Ochrophyta</taxon>
        <taxon>Pelagophyceae</taxon>
        <taxon>Pelagomonadales</taxon>
        <taxon>Pelagomonadaceae</taxon>
        <taxon>Chrysophaeum</taxon>
    </lineage>
</organism>
<evidence type="ECO:0000256" key="3">
    <source>
        <dbReference type="SAM" id="MobiDB-lite"/>
    </source>
</evidence>
<dbReference type="Pfam" id="PF02225">
    <property type="entry name" value="PA"/>
    <property type="match status" value="2"/>
</dbReference>
<proteinExistence type="predicted"/>
<dbReference type="InterPro" id="IPR036034">
    <property type="entry name" value="PDZ_sf"/>
</dbReference>
<gene>
    <name evidence="5" type="ORF">CTAYLR_005460</name>
</gene>
<protein>
    <recommendedName>
        <fullName evidence="4">PA domain-containing protein</fullName>
    </recommendedName>
</protein>
<keyword evidence="2" id="KW-0325">Glycoprotein</keyword>
<dbReference type="Gene3D" id="3.50.30.30">
    <property type="match status" value="2"/>
</dbReference>
<dbReference type="PANTHER" id="PTHR22702:SF1">
    <property type="entry name" value="PROTEASE-ASSOCIATED DOMAIN-CONTAINING PROTEIN 1"/>
    <property type="match status" value="1"/>
</dbReference>
<sequence length="692" mass="74383">MRRCWLWAGLAGAHPSCIGLRGDVIVPLEGDEGLELRVTTSAHALAPYELASLSPKAQLRRPCERPRPGDVLIAAGGVPVFNGSLHEAIGSWQNAADSFSSARSYAFPLVEAGSDDEVHSVSGFMIVKFETADVPLTFAIGKGGRTANLDVAAEIAARRERRLDDATGDDTRRRHEAQKLREEAAQELEAREAEARRLEAQKRETTARRKSPKVEGGDPSVVERERATRADRAAEMRQAEEDALNTWARHRASSRSERYSLVRAVFEEDKGPLGLSFDASPRAATTVVSFIAPNKIAAKSGIRVGDELIELRWAARDDDGARSERVINASTLKPSQVRVELQVAGYPRTFTFYRRERTDAVPKQPAQKQNVVERDDDDDDDAFVFRVLSPDIIRGNVVAAAASWAPTNATASCDDRGVVVLADPADGCAAQLVDRSGTPGRRYALASRGKCTFVDKARALQHRGADALIVYNTDASGLADMPNGGVRTDDIRGPVVMIDNAAGTLLSRVLKWDDAAVIAWLGPKSRCAHLAPSAPPPIRPQAADVVADPIGGQLHLQCRSRRAEFAHVAATFGSLAPDVPLVLAVASPPELCSLKGVERRLVGMAALVLRGGGCNFADKALVAHKLGAAVLIVVNNAPAAEVMMADPSLTIPLPSIMVSRNVQDVIDSMLRDGCNPAGSILARITYDLPESY</sequence>
<name>A0AAD7UKY8_9STRA</name>
<feature type="region of interest" description="Disordered" evidence="3">
    <location>
        <begin position="162"/>
        <end position="231"/>
    </location>
</feature>
<evidence type="ECO:0000259" key="4">
    <source>
        <dbReference type="Pfam" id="PF02225"/>
    </source>
</evidence>
<evidence type="ECO:0000256" key="2">
    <source>
        <dbReference type="ARBA" id="ARBA00023180"/>
    </source>
</evidence>
<evidence type="ECO:0000313" key="6">
    <source>
        <dbReference type="Proteomes" id="UP001230188"/>
    </source>
</evidence>
<evidence type="ECO:0000256" key="1">
    <source>
        <dbReference type="ARBA" id="ARBA00022729"/>
    </source>
</evidence>
<dbReference type="EMBL" id="JAQMWT010000139">
    <property type="protein sequence ID" value="KAJ8609498.1"/>
    <property type="molecule type" value="Genomic_DNA"/>
</dbReference>
<dbReference type="SUPFAM" id="SSF50156">
    <property type="entry name" value="PDZ domain-like"/>
    <property type="match status" value="1"/>
</dbReference>
<dbReference type="Proteomes" id="UP001230188">
    <property type="component" value="Unassembled WGS sequence"/>
</dbReference>
<reference evidence="5" key="1">
    <citation type="submission" date="2023-01" db="EMBL/GenBank/DDBJ databases">
        <title>Metagenome sequencing of chrysophaentin producing Chrysophaeum taylorii.</title>
        <authorList>
            <person name="Davison J."/>
            <person name="Bewley C."/>
        </authorList>
    </citation>
    <scope>NUCLEOTIDE SEQUENCE</scope>
    <source>
        <strain evidence="5">NIES-1699</strain>
    </source>
</reference>
<dbReference type="InterPro" id="IPR003137">
    <property type="entry name" value="PA_domain"/>
</dbReference>
<keyword evidence="1" id="KW-0732">Signal</keyword>
<feature type="domain" description="PA" evidence="4">
    <location>
        <begin position="580"/>
        <end position="661"/>
    </location>
</feature>
<accession>A0AAD7UKY8</accession>
<comment type="caution">
    <text evidence="5">The sequence shown here is derived from an EMBL/GenBank/DDBJ whole genome shotgun (WGS) entry which is preliminary data.</text>
</comment>
<dbReference type="PANTHER" id="PTHR22702">
    <property type="entry name" value="PROTEASE-ASSOCIATED DOMAIN-CONTAINING PROTEIN"/>
    <property type="match status" value="1"/>
</dbReference>
<evidence type="ECO:0000313" key="5">
    <source>
        <dbReference type="EMBL" id="KAJ8609498.1"/>
    </source>
</evidence>
<feature type="domain" description="PA" evidence="4">
    <location>
        <begin position="418"/>
        <end position="505"/>
    </location>
</feature>
<keyword evidence="6" id="KW-1185">Reference proteome</keyword>